<proteinExistence type="predicted"/>
<feature type="transmembrane region" description="Helical" evidence="1">
    <location>
        <begin position="39"/>
        <end position="63"/>
    </location>
</feature>
<keyword evidence="1" id="KW-0812">Transmembrane</keyword>
<name>W5SX47_9SPIR</name>
<evidence type="ECO:0000256" key="1">
    <source>
        <dbReference type="SAM" id="Phobius"/>
    </source>
</evidence>
<keyword evidence="2" id="KW-0614">Plasmid</keyword>
<keyword evidence="1" id="KW-0472">Membrane</keyword>
<dbReference type="AlphaFoldDB" id="W5SX47"/>
<keyword evidence="1" id="KW-1133">Transmembrane helix</keyword>
<organism evidence="2">
    <name type="scientific">Borrelia coriaceae ATCC 43381</name>
    <dbReference type="NCBI Taxonomy" id="1408429"/>
    <lineage>
        <taxon>Bacteria</taxon>
        <taxon>Pseudomonadati</taxon>
        <taxon>Spirochaetota</taxon>
        <taxon>Spirochaetia</taxon>
        <taxon>Spirochaetales</taxon>
        <taxon>Borreliaceae</taxon>
        <taxon>Borrelia</taxon>
    </lineage>
</organism>
<geneLocation type="plasmid" evidence="2">
    <name>unnamed</name>
</geneLocation>
<dbReference type="RefSeq" id="WP_025408594.1">
    <property type="nucleotide sequence ID" value="NZ_CP005748.1"/>
</dbReference>
<reference evidence="2" key="1">
    <citation type="submission" date="2013-04" db="EMBL/GenBank/DDBJ databases">
        <title>Comparative Genomics of Relapsing Fever Spirochetes.</title>
        <authorList>
            <person name="Schwan T.G."/>
            <person name="Raffel S.J."/>
            <person name="Porcella S.F."/>
            <person name="Martens C.A."/>
            <person name="Bruno D.P."/>
            <person name="Ricklefs S.M."/>
            <person name="Barbian K.B."/>
        </authorList>
    </citation>
    <scope>NUCLEOTIDE SEQUENCE</scope>
    <source>
        <strain evidence="2">Co53</strain>
        <plasmid evidence="2">unnamed</plasmid>
    </source>
</reference>
<evidence type="ECO:0000313" key="2">
    <source>
        <dbReference type="EMBL" id="AHH11278.1"/>
    </source>
</evidence>
<gene>
    <name evidence="2" type="ORF">BCO_0125900</name>
</gene>
<accession>W5SX47</accession>
<dbReference type="HOGENOM" id="CLU_206371_0_0_12"/>
<sequence length="65" mass="7215">MGINKIELNNKINIIESNLNVKIDKSISELKGTLNLHNWMLGTIIILNVGILLTLMSIVSSLLNK</sequence>
<protein>
    <submittedName>
        <fullName evidence="2">BDR-repeat family protein</fullName>
    </submittedName>
</protein>
<dbReference type="EMBL" id="CP005748">
    <property type="protein sequence ID" value="AHH11278.1"/>
    <property type="molecule type" value="Genomic_DNA"/>
</dbReference>